<dbReference type="OrthoDB" id="2261329at2759"/>
<evidence type="ECO:0000256" key="1">
    <source>
        <dbReference type="ARBA" id="ARBA00002959"/>
    </source>
</evidence>
<evidence type="ECO:0000256" key="3">
    <source>
        <dbReference type="ARBA" id="ARBA00008444"/>
    </source>
</evidence>
<dbReference type="EMBL" id="CAJFCW020000004">
    <property type="protein sequence ID" value="CAG9115286.1"/>
    <property type="molecule type" value="Genomic_DNA"/>
</dbReference>
<evidence type="ECO:0000256" key="13">
    <source>
        <dbReference type="SAM" id="Phobius"/>
    </source>
</evidence>
<comment type="similarity">
    <text evidence="3">Belongs to the Tim17/Tim22/Tim23 family.</text>
</comment>
<feature type="transmembrane region" description="Helical" evidence="13">
    <location>
        <begin position="17"/>
        <end position="37"/>
    </location>
</feature>
<keyword evidence="11 13" id="KW-0472">Membrane</keyword>
<evidence type="ECO:0000256" key="5">
    <source>
        <dbReference type="ARBA" id="ARBA00022692"/>
    </source>
</evidence>
<keyword evidence="5 13" id="KW-0812">Transmembrane</keyword>
<comment type="subcellular location">
    <subcellularLocation>
        <location evidence="2">Mitochondrion inner membrane</location>
        <topology evidence="2">Multi-pass membrane protein</topology>
    </subcellularLocation>
</comment>
<dbReference type="AlphaFoldDB" id="A0A811L1P3"/>
<evidence type="ECO:0000256" key="4">
    <source>
        <dbReference type="ARBA" id="ARBA00022448"/>
    </source>
</evidence>
<evidence type="ECO:0000256" key="9">
    <source>
        <dbReference type="ARBA" id="ARBA00023010"/>
    </source>
</evidence>
<comment type="function">
    <text evidence="1">Essential component of the TIM23 complex, a complex that mediates the translocation of transit peptide-containing proteins across the mitochondrial inner membrane.</text>
</comment>
<accession>A0A811L1P3</accession>
<evidence type="ECO:0008006" key="16">
    <source>
        <dbReference type="Google" id="ProtNLM"/>
    </source>
</evidence>
<comment type="caution">
    <text evidence="14">The sequence shown here is derived from an EMBL/GenBank/DDBJ whole genome shotgun (WGS) entry which is preliminary data.</text>
</comment>
<evidence type="ECO:0000256" key="12">
    <source>
        <dbReference type="SAM" id="MobiDB-lite"/>
    </source>
</evidence>
<evidence type="ECO:0000256" key="6">
    <source>
        <dbReference type="ARBA" id="ARBA00022792"/>
    </source>
</evidence>
<dbReference type="GO" id="GO:0008320">
    <property type="term" value="F:protein transmembrane transporter activity"/>
    <property type="evidence" value="ECO:0007669"/>
    <property type="project" value="TreeGrafter"/>
</dbReference>
<feature type="transmembrane region" description="Helical" evidence="13">
    <location>
        <begin position="109"/>
        <end position="131"/>
    </location>
</feature>
<dbReference type="PANTHER" id="PTHR10485">
    <property type="entry name" value="MITOCHONDRIAL IMPORT INNER MEMBRANE TRANSLOCASE SUBUNIT TIM-17"/>
    <property type="match status" value="1"/>
</dbReference>
<dbReference type="Pfam" id="PF02466">
    <property type="entry name" value="Tim17"/>
    <property type="match status" value="1"/>
</dbReference>
<keyword evidence="4" id="KW-0813">Transport</keyword>
<keyword evidence="9" id="KW-0811">Translocation</keyword>
<dbReference type="GO" id="GO:0030150">
    <property type="term" value="P:protein import into mitochondrial matrix"/>
    <property type="evidence" value="ECO:0007669"/>
    <property type="project" value="TreeGrafter"/>
</dbReference>
<keyword evidence="8 13" id="KW-1133">Transmembrane helix</keyword>
<dbReference type="PANTHER" id="PTHR10485:SF0">
    <property type="entry name" value="AT05822P-RELATED"/>
    <property type="match status" value="1"/>
</dbReference>
<keyword evidence="15" id="KW-1185">Reference proteome</keyword>
<evidence type="ECO:0000313" key="14">
    <source>
        <dbReference type="EMBL" id="CAD5221655.1"/>
    </source>
</evidence>
<dbReference type="Proteomes" id="UP000614601">
    <property type="component" value="Unassembled WGS sequence"/>
</dbReference>
<evidence type="ECO:0000256" key="7">
    <source>
        <dbReference type="ARBA" id="ARBA00022927"/>
    </source>
</evidence>
<evidence type="ECO:0000313" key="15">
    <source>
        <dbReference type="Proteomes" id="UP000614601"/>
    </source>
</evidence>
<feature type="compositionally biased region" description="Basic and acidic residues" evidence="12">
    <location>
        <begin position="155"/>
        <end position="165"/>
    </location>
</feature>
<organism evidence="14 15">
    <name type="scientific">Bursaphelenchus okinawaensis</name>
    <dbReference type="NCBI Taxonomy" id="465554"/>
    <lineage>
        <taxon>Eukaryota</taxon>
        <taxon>Metazoa</taxon>
        <taxon>Ecdysozoa</taxon>
        <taxon>Nematoda</taxon>
        <taxon>Chromadorea</taxon>
        <taxon>Rhabditida</taxon>
        <taxon>Tylenchina</taxon>
        <taxon>Tylenchomorpha</taxon>
        <taxon>Aphelenchoidea</taxon>
        <taxon>Aphelenchoididae</taxon>
        <taxon>Bursaphelenchus</taxon>
    </lineage>
</organism>
<dbReference type="EMBL" id="CAJFDH010000004">
    <property type="protein sequence ID" value="CAD5221655.1"/>
    <property type="molecule type" value="Genomic_DNA"/>
</dbReference>
<evidence type="ECO:0000256" key="11">
    <source>
        <dbReference type="ARBA" id="ARBA00023136"/>
    </source>
</evidence>
<protein>
    <recommendedName>
        <fullName evidence="16">Mitochondrial import inner membrane translocase subunit TIM17</fullName>
    </recommendedName>
</protein>
<dbReference type="GO" id="GO:0005744">
    <property type="term" value="C:TIM23 mitochondrial import inner membrane translocase complex"/>
    <property type="evidence" value="ECO:0007669"/>
    <property type="project" value="TreeGrafter"/>
</dbReference>
<gene>
    <name evidence="14" type="ORF">BOKJ2_LOCUS9553</name>
</gene>
<name>A0A811L1P3_9BILA</name>
<dbReference type="Proteomes" id="UP000783686">
    <property type="component" value="Unassembled WGS sequence"/>
</dbReference>
<feature type="region of interest" description="Disordered" evidence="12">
    <location>
        <begin position="140"/>
        <end position="181"/>
    </location>
</feature>
<keyword evidence="6" id="KW-0999">Mitochondrion inner membrane</keyword>
<keyword evidence="10" id="KW-0496">Mitochondrion</keyword>
<reference evidence="14" key="1">
    <citation type="submission" date="2020-09" db="EMBL/GenBank/DDBJ databases">
        <authorList>
            <person name="Kikuchi T."/>
        </authorList>
    </citation>
    <scope>NUCLEOTIDE SEQUENCE</scope>
    <source>
        <strain evidence="14">SH1</strain>
    </source>
</reference>
<evidence type="ECO:0000256" key="2">
    <source>
        <dbReference type="ARBA" id="ARBA00004448"/>
    </source>
</evidence>
<evidence type="ECO:0000256" key="8">
    <source>
        <dbReference type="ARBA" id="ARBA00022989"/>
    </source>
</evidence>
<sequence length="181" mass="19540">MDEYTREPCPYRIFDDIGSAFCMGLIGGSIFHSVSAYRNAAKNKKLVSMFAELRLKSPLTGGQFSAWGGMFSTIDCTLVAIRKKEDSLNPIASGSLTGAILSIRSGPRIMAGSAILGGTVLAMIEGMGVLMSRYMGSMYDPTQQQMPEDPSQLPMKKEPEVRDESGSSEQIAPFGIPKLSL</sequence>
<evidence type="ECO:0000256" key="10">
    <source>
        <dbReference type="ARBA" id="ARBA00023128"/>
    </source>
</evidence>
<keyword evidence="7" id="KW-0653">Protein transport</keyword>
<proteinExistence type="inferred from homology"/>